<dbReference type="AlphaFoldDB" id="A0A0E9QLW9"/>
<reference evidence="1" key="2">
    <citation type="journal article" date="2015" name="Fish Shellfish Immunol.">
        <title>Early steps in the European eel (Anguilla anguilla)-Vibrio vulnificus interaction in the gills: Role of the RtxA13 toxin.</title>
        <authorList>
            <person name="Callol A."/>
            <person name="Pajuelo D."/>
            <person name="Ebbesson L."/>
            <person name="Teles M."/>
            <person name="MacKenzie S."/>
            <person name="Amaro C."/>
        </authorList>
    </citation>
    <scope>NUCLEOTIDE SEQUENCE</scope>
</reference>
<evidence type="ECO:0000313" key="1">
    <source>
        <dbReference type="EMBL" id="JAH17305.1"/>
    </source>
</evidence>
<name>A0A0E9QLW9_ANGAN</name>
<accession>A0A0E9QLW9</accession>
<dbReference type="EMBL" id="GBXM01091272">
    <property type="protein sequence ID" value="JAH17305.1"/>
    <property type="molecule type" value="Transcribed_RNA"/>
</dbReference>
<reference evidence="1" key="1">
    <citation type="submission" date="2014-11" db="EMBL/GenBank/DDBJ databases">
        <authorList>
            <person name="Amaro Gonzalez C."/>
        </authorList>
    </citation>
    <scope>NUCLEOTIDE SEQUENCE</scope>
</reference>
<proteinExistence type="predicted"/>
<organism evidence="1">
    <name type="scientific">Anguilla anguilla</name>
    <name type="common">European freshwater eel</name>
    <name type="synonym">Muraena anguilla</name>
    <dbReference type="NCBI Taxonomy" id="7936"/>
    <lineage>
        <taxon>Eukaryota</taxon>
        <taxon>Metazoa</taxon>
        <taxon>Chordata</taxon>
        <taxon>Craniata</taxon>
        <taxon>Vertebrata</taxon>
        <taxon>Euteleostomi</taxon>
        <taxon>Actinopterygii</taxon>
        <taxon>Neopterygii</taxon>
        <taxon>Teleostei</taxon>
        <taxon>Anguilliformes</taxon>
        <taxon>Anguillidae</taxon>
        <taxon>Anguilla</taxon>
    </lineage>
</organism>
<protein>
    <submittedName>
        <fullName evidence="1">Uncharacterized protein</fullName>
    </submittedName>
</protein>
<sequence length="23" mass="2733">MSTHLRFHLWSKASMDQSALLSW</sequence>